<keyword evidence="2 5" id="KW-0413">Isomerase</keyword>
<dbReference type="PANTHER" id="PTHR13326">
    <property type="entry name" value="TRNA PSEUDOURIDINE SYNTHASE D"/>
    <property type="match status" value="1"/>
</dbReference>
<dbReference type="RefSeq" id="XP_029232775.1">
    <property type="nucleotide sequence ID" value="XM_029367168.1"/>
</dbReference>
<evidence type="ECO:0000313" key="6">
    <source>
        <dbReference type="Proteomes" id="UP000284403"/>
    </source>
</evidence>
<dbReference type="AlphaFoldDB" id="A0A422QCA3"/>
<feature type="region of interest" description="Disordered" evidence="3">
    <location>
        <begin position="40"/>
        <end position="76"/>
    </location>
</feature>
<proteinExistence type="inferred from homology"/>
<dbReference type="OrthoDB" id="447290at2759"/>
<dbReference type="GO" id="GO:0001522">
    <property type="term" value="P:pseudouridine synthesis"/>
    <property type="evidence" value="ECO:0007669"/>
    <property type="project" value="InterPro"/>
</dbReference>
<evidence type="ECO:0000259" key="4">
    <source>
        <dbReference type="PROSITE" id="PS50984"/>
    </source>
</evidence>
<dbReference type="Pfam" id="PF01142">
    <property type="entry name" value="TruD"/>
    <property type="match status" value="1"/>
</dbReference>
<evidence type="ECO:0000256" key="3">
    <source>
        <dbReference type="SAM" id="MobiDB-lite"/>
    </source>
</evidence>
<dbReference type="GO" id="GO:0003723">
    <property type="term" value="F:RNA binding"/>
    <property type="evidence" value="ECO:0007669"/>
    <property type="project" value="InterPro"/>
</dbReference>
<dbReference type="PANTHER" id="PTHR13326:SF24">
    <property type="entry name" value="TRUD DOMAIN-CONTAINING PROTEIN"/>
    <property type="match status" value="1"/>
</dbReference>
<dbReference type="InterPro" id="IPR020103">
    <property type="entry name" value="PsdUridine_synth_cat_dom_sf"/>
</dbReference>
<feature type="domain" description="TRUD" evidence="4">
    <location>
        <begin position="405"/>
        <end position="644"/>
    </location>
</feature>
<dbReference type="Gene3D" id="3.30.2350.20">
    <property type="entry name" value="TruD, catalytic domain"/>
    <property type="match status" value="2"/>
</dbReference>
<comment type="similarity">
    <text evidence="1">Belongs to the pseudouridine synthase TruD family.</text>
</comment>
<dbReference type="EMBL" id="MKKU01000003">
    <property type="protein sequence ID" value="RNF27569.1"/>
    <property type="molecule type" value="Genomic_DNA"/>
</dbReference>
<evidence type="ECO:0000313" key="5">
    <source>
        <dbReference type="EMBL" id="RNF27569.1"/>
    </source>
</evidence>
<accession>A0A422QCA3</accession>
<comment type="caution">
    <text evidence="5">The sequence shown here is derived from an EMBL/GenBank/DDBJ whole genome shotgun (WGS) entry which is preliminary data.</text>
</comment>
<dbReference type="SUPFAM" id="SSF55120">
    <property type="entry name" value="Pseudouridine synthase"/>
    <property type="match status" value="1"/>
</dbReference>
<gene>
    <name evidence="5" type="ORF">Tco025E_00219</name>
</gene>
<dbReference type="Proteomes" id="UP000284403">
    <property type="component" value="Unassembled WGS sequence"/>
</dbReference>
<dbReference type="GO" id="GO:0005634">
    <property type="term" value="C:nucleus"/>
    <property type="evidence" value="ECO:0007669"/>
    <property type="project" value="TreeGrafter"/>
</dbReference>
<evidence type="ECO:0000256" key="2">
    <source>
        <dbReference type="ARBA" id="ARBA00023235"/>
    </source>
</evidence>
<dbReference type="InterPro" id="IPR011760">
    <property type="entry name" value="PsdUridine_synth_TruD_insert"/>
</dbReference>
<dbReference type="InterPro" id="IPR001656">
    <property type="entry name" value="PsdUridine_synth_TruD"/>
</dbReference>
<name>A0A422QCA3_9TRYP</name>
<dbReference type="EC" id="5.4.99.12" evidence="5"/>
<organism evidence="5 6">
    <name type="scientific">Trypanosoma conorhini</name>
    <dbReference type="NCBI Taxonomy" id="83891"/>
    <lineage>
        <taxon>Eukaryota</taxon>
        <taxon>Discoba</taxon>
        <taxon>Euglenozoa</taxon>
        <taxon>Kinetoplastea</taxon>
        <taxon>Metakinetoplastina</taxon>
        <taxon>Trypanosomatida</taxon>
        <taxon>Trypanosomatidae</taxon>
        <taxon>Trypanosoma</taxon>
    </lineage>
</organism>
<protein>
    <submittedName>
        <fullName evidence="5">tRNA pseudouridine13 synthase</fullName>
        <ecNumber evidence="5">5.4.99.12</ecNumber>
    </submittedName>
</protein>
<dbReference type="PIRSF" id="PIRSF037016">
    <property type="entry name" value="Pseudouridin_synth_euk_prd"/>
    <property type="match status" value="1"/>
</dbReference>
<dbReference type="InterPro" id="IPR042214">
    <property type="entry name" value="TruD_catalytic"/>
</dbReference>
<reference evidence="5 6" key="1">
    <citation type="journal article" date="2018" name="BMC Genomics">
        <title>Genomic comparison of Trypanosoma conorhini and Trypanosoma rangeli to Trypanosoma cruzi strains of high and low virulence.</title>
        <authorList>
            <person name="Bradwell K.R."/>
            <person name="Koparde V.N."/>
            <person name="Matveyev A.V."/>
            <person name="Serrano M.G."/>
            <person name="Alves J.M."/>
            <person name="Parikh H."/>
            <person name="Huang B."/>
            <person name="Lee V."/>
            <person name="Espinosa-Alvarez O."/>
            <person name="Ortiz P.A."/>
            <person name="Costa-Martins A.G."/>
            <person name="Teixeira M.M."/>
            <person name="Buck G.A."/>
        </authorList>
    </citation>
    <scope>NUCLEOTIDE SEQUENCE [LARGE SCALE GENOMIC DNA]</scope>
    <source>
        <strain evidence="5 6">025E</strain>
    </source>
</reference>
<sequence length="648" mass="70174">MLWACGVTEFLLPAGRSATARIKQRPEDFVVVEVDPTGARTDAPGYRLPHTAAPRPTEPRPHNTPASSPSPSPPFAAATAAASDVAALLTAEDVLTDAVREGLLAQFGSKHDAVARYASGAVGRDAEGGAKQYFLGALSLKGERQRLHRALKHAFPHLRTETRRVPAPGGPAGALDCHVVATYDAGYLLLAHLLGEGPADAVEAWSSSAPRNDAFRIAVNFPQETTKESRRAFHEVVSRRYPGLVCRVANGQVTLKAALTRRREKRARDGVDGAASGLFTHLVVRKRSLDVMEMRLLLADYFGVPDTAVCTAGLKDKRGVTYQRCSVPLSSQPARSKPQGGEHVRLVWPSDPSSYVEILQRSEPCSAPVGVGELAGNCFSVRLVDVQGITFCELAQRLRQIESTGFLNYFGQQRFSERVQNTKDHVGVHLLAGRWAEAVSTLTSCVPGLYASFPERMEARHVPAGARDALCVVQALQRLHRTRHSSPATPLSADDVRLCTTRWQQLCHDALLAVPYNIRLLWVNAAQSLIFNIMLSKLQRTGAAAGAVGALPLPGHQVKVAEVLRPVFEQTLAELDVRAADVLEQRKVLGVPLPGAMRQTVARPTGCSLTLEGNDAADGFSATVEFMLPPSSYATIFLREALGCEQWW</sequence>
<dbReference type="GO" id="GO:0160147">
    <property type="term" value="F:tRNA pseudouridine(38-40) synthase activity"/>
    <property type="evidence" value="ECO:0007669"/>
    <property type="project" value="UniProtKB-EC"/>
</dbReference>
<dbReference type="PROSITE" id="PS50984">
    <property type="entry name" value="TRUD"/>
    <property type="match status" value="1"/>
</dbReference>
<keyword evidence="6" id="KW-1185">Reference proteome</keyword>
<evidence type="ECO:0000256" key="1">
    <source>
        <dbReference type="ARBA" id="ARBA00007953"/>
    </source>
</evidence>
<dbReference type="GeneID" id="40313830"/>